<sequence>MASVRLSGCAVLCKEVKGTRTCLEEMVPEYPAANNTVPTCFPVPNPCPMDNVHNGELQSYRPENRVQSLLFHLPDPQFPGYLSLRMWVESGRNPFLQPIGGKHRFRNLN</sequence>
<evidence type="ECO:0000313" key="1">
    <source>
        <dbReference type="EMBL" id="GBM96758.1"/>
    </source>
</evidence>
<protein>
    <submittedName>
        <fullName evidence="1">Uncharacterized protein</fullName>
    </submittedName>
</protein>
<proteinExistence type="predicted"/>
<organism evidence="1 2">
    <name type="scientific">Araneus ventricosus</name>
    <name type="common">Orbweaver spider</name>
    <name type="synonym">Epeira ventricosa</name>
    <dbReference type="NCBI Taxonomy" id="182803"/>
    <lineage>
        <taxon>Eukaryota</taxon>
        <taxon>Metazoa</taxon>
        <taxon>Ecdysozoa</taxon>
        <taxon>Arthropoda</taxon>
        <taxon>Chelicerata</taxon>
        <taxon>Arachnida</taxon>
        <taxon>Araneae</taxon>
        <taxon>Araneomorphae</taxon>
        <taxon>Entelegynae</taxon>
        <taxon>Araneoidea</taxon>
        <taxon>Araneidae</taxon>
        <taxon>Araneus</taxon>
    </lineage>
</organism>
<keyword evidence="2" id="KW-1185">Reference proteome</keyword>
<evidence type="ECO:0000313" key="2">
    <source>
        <dbReference type="Proteomes" id="UP000499080"/>
    </source>
</evidence>
<dbReference type="EMBL" id="BGPR01004173">
    <property type="protein sequence ID" value="GBM96758.1"/>
    <property type="molecule type" value="Genomic_DNA"/>
</dbReference>
<name>A0A4Y2K4I2_ARAVE</name>
<comment type="caution">
    <text evidence="1">The sequence shown here is derived from an EMBL/GenBank/DDBJ whole genome shotgun (WGS) entry which is preliminary data.</text>
</comment>
<accession>A0A4Y2K4I2</accession>
<dbReference type="Proteomes" id="UP000499080">
    <property type="component" value="Unassembled WGS sequence"/>
</dbReference>
<dbReference type="AlphaFoldDB" id="A0A4Y2K4I2"/>
<reference evidence="1 2" key="1">
    <citation type="journal article" date="2019" name="Sci. Rep.">
        <title>Orb-weaving spider Araneus ventricosus genome elucidates the spidroin gene catalogue.</title>
        <authorList>
            <person name="Kono N."/>
            <person name="Nakamura H."/>
            <person name="Ohtoshi R."/>
            <person name="Moran D.A.P."/>
            <person name="Shinohara A."/>
            <person name="Yoshida Y."/>
            <person name="Fujiwara M."/>
            <person name="Mori M."/>
            <person name="Tomita M."/>
            <person name="Arakawa K."/>
        </authorList>
    </citation>
    <scope>NUCLEOTIDE SEQUENCE [LARGE SCALE GENOMIC DNA]</scope>
</reference>
<gene>
    <name evidence="1" type="ORF">AVEN_134036_1</name>
</gene>